<feature type="repeat" description="WD" evidence="9">
    <location>
        <begin position="60"/>
        <end position="101"/>
    </location>
</feature>
<dbReference type="PROSITE" id="PS50294">
    <property type="entry name" value="WD_REPEATS_REGION"/>
    <property type="match status" value="2"/>
</dbReference>
<dbReference type="Gene3D" id="2.130.10.10">
    <property type="entry name" value="YVTN repeat-like/Quinoprotein amine dehydrogenase"/>
    <property type="match status" value="3"/>
</dbReference>
<evidence type="ECO:0000313" key="12">
    <source>
        <dbReference type="EMBL" id="CAG8519228.1"/>
    </source>
</evidence>
<evidence type="ECO:0000256" key="10">
    <source>
        <dbReference type="SAM" id="MobiDB-lite"/>
    </source>
</evidence>
<feature type="repeat" description="WD" evidence="9">
    <location>
        <begin position="166"/>
        <end position="198"/>
    </location>
</feature>
<evidence type="ECO:0000256" key="7">
    <source>
        <dbReference type="ARBA" id="ARBA00023204"/>
    </source>
</evidence>
<organism evidence="12 13">
    <name type="scientific">Dentiscutata erythropus</name>
    <dbReference type="NCBI Taxonomy" id="1348616"/>
    <lineage>
        <taxon>Eukaryota</taxon>
        <taxon>Fungi</taxon>
        <taxon>Fungi incertae sedis</taxon>
        <taxon>Mucoromycota</taxon>
        <taxon>Glomeromycotina</taxon>
        <taxon>Glomeromycetes</taxon>
        <taxon>Diversisporales</taxon>
        <taxon>Gigasporaceae</taxon>
        <taxon>Dentiscutata</taxon>
    </lineage>
</organism>
<keyword evidence="13" id="KW-1185">Reference proteome</keyword>
<dbReference type="GO" id="GO:0006335">
    <property type="term" value="P:DNA replication-dependent chromatin assembly"/>
    <property type="evidence" value="ECO:0007669"/>
    <property type="project" value="InterPro"/>
</dbReference>
<comment type="subcellular location">
    <subcellularLocation>
        <location evidence="1">Nucleus</location>
    </subcellularLocation>
</comment>
<feature type="repeat" description="WD" evidence="9">
    <location>
        <begin position="124"/>
        <end position="165"/>
    </location>
</feature>
<dbReference type="PROSITE" id="PS50082">
    <property type="entry name" value="WD_REPEATS_2"/>
    <property type="match status" value="3"/>
</dbReference>
<dbReference type="GO" id="GO:0006334">
    <property type="term" value="P:nucleosome assembly"/>
    <property type="evidence" value="ECO:0007669"/>
    <property type="project" value="TreeGrafter"/>
</dbReference>
<dbReference type="PANTHER" id="PTHR15271">
    <property type="entry name" value="CHROMATIN ASSEMBLY FACTOR 1 SUBUNIT B"/>
    <property type="match status" value="1"/>
</dbReference>
<dbReference type="GO" id="GO:0005634">
    <property type="term" value="C:nucleus"/>
    <property type="evidence" value="ECO:0007669"/>
    <property type="project" value="UniProtKB-SubCell"/>
</dbReference>
<evidence type="ECO:0000256" key="3">
    <source>
        <dbReference type="ARBA" id="ARBA00022574"/>
    </source>
</evidence>
<evidence type="ECO:0000256" key="6">
    <source>
        <dbReference type="ARBA" id="ARBA00022853"/>
    </source>
</evidence>
<evidence type="ECO:0000256" key="2">
    <source>
        <dbReference type="ARBA" id="ARBA00007306"/>
    </source>
</evidence>
<dbReference type="InterPro" id="IPR001680">
    <property type="entry name" value="WD40_rpt"/>
</dbReference>
<evidence type="ECO:0000256" key="1">
    <source>
        <dbReference type="ARBA" id="ARBA00004123"/>
    </source>
</evidence>
<keyword evidence="8" id="KW-0539">Nucleus</keyword>
<evidence type="ECO:0000256" key="5">
    <source>
        <dbReference type="ARBA" id="ARBA00022763"/>
    </source>
</evidence>
<proteinExistence type="inferred from homology"/>
<keyword evidence="6" id="KW-0156">Chromatin regulator</keyword>
<keyword evidence="4" id="KW-0677">Repeat</keyword>
<accession>A0A9N9A658</accession>
<reference evidence="12" key="1">
    <citation type="submission" date="2021-06" db="EMBL/GenBank/DDBJ databases">
        <authorList>
            <person name="Kallberg Y."/>
            <person name="Tangrot J."/>
            <person name="Rosling A."/>
        </authorList>
    </citation>
    <scope>NUCLEOTIDE SEQUENCE</scope>
    <source>
        <strain evidence="12">MA453B</strain>
    </source>
</reference>
<protein>
    <submittedName>
        <fullName evidence="12">3538_t:CDS:1</fullName>
    </submittedName>
</protein>
<dbReference type="PANTHER" id="PTHR15271:SF4">
    <property type="entry name" value="CHROMATIN ASSEMBLY FACTOR 1 SUBUNIT B"/>
    <property type="match status" value="1"/>
</dbReference>
<dbReference type="GO" id="GO:0033186">
    <property type="term" value="C:CAF-1 complex"/>
    <property type="evidence" value="ECO:0007669"/>
    <property type="project" value="TreeGrafter"/>
</dbReference>
<comment type="caution">
    <text evidence="12">The sequence shown here is derived from an EMBL/GenBank/DDBJ whole genome shotgun (WGS) entry which is preliminary data.</text>
</comment>
<evidence type="ECO:0000256" key="9">
    <source>
        <dbReference type="PROSITE-ProRule" id="PRU00221"/>
    </source>
</evidence>
<feature type="domain" description="CAF1B/HIR1 beta-propeller" evidence="11">
    <location>
        <begin position="1"/>
        <end position="231"/>
    </location>
</feature>
<dbReference type="OrthoDB" id="71227at2759"/>
<dbReference type="InterPro" id="IPR055410">
    <property type="entry name" value="Beta-prop_CAF1B_HIR1"/>
</dbReference>
<dbReference type="Proteomes" id="UP000789405">
    <property type="component" value="Unassembled WGS sequence"/>
</dbReference>
<dbReference type="EMBL" id="CAJVPY010001372">
    <property type="protein sequence ID" value="CAG8519228.1"/>
    <property type="molecule type" value="Genomic_DNA"/>
</dbReference>
<dbReference type="AlphaFoldDB" id="A0A9N9A658"/>
<evidence type="ECO:0000256" key="8">
    <source>
        <dbReference type="ARBA" id="ARBA00023242"/>
    </source>
</evidence>
<sequence length="604" mass="68066">MKVKTFQIHWHKDTLPIFSIHFQPGEAGRFATAGMDYKVMMWKLVKNQTELPQVIFLSTLKHHTAPVNVTRFSPKGELLASAGDDGIICLWKLMENKDSKKSFADDSDDETSEDSETWKAISLLRGSPCEIIDIAWSPDGEYIVAACMDGGSRIWRVKDAKCVCVLMDHVRNVQGVAWDPLGEYIATQGNDRNVHIYSYNIHSNGIFEMTHVSKNFKVEIPNKKNQKSSVKEDNTTKTDDDLTKHNCNGDNHTTVLANSEPKIAANDISNDINPISNAIECSGNIKTDPSQVPTTSSTPKQSKKIFRLYCDEMINTFFRRLDFTPDGGLLLTPAGQYRNSMIDIINDQNEKDEINLKVETAILNTVYLFARNRLNKPIAFLPGHKKPSIVVKCNHIFYKLRFPRKTLQPQIDTTALQTSSNYFMADNSYSDKSSSNTSPLFDLPYRIIYAVATQDSVFIYDTEQYAPLVIATNLHFATFSDMSWSPDGNSLMLASHDGYCSVMAFREGELGEQYTDYVPMSRDNKSIVDIPQASLTDATLTNSNVRQNNDHVNHVQLIQKSVSETVTVTVSMDTGSMQQKSNDITQNQHVQKKRRIAPKLIQQL</sequence>
<feature type="domain" description="CAF1B/HIR1 beta-propeller" evidence="11">
    <location>
        <begin position="290"/>
        <end position="510"/>
    </location>
</feature>
<dbReference type="SUPFAM" id="SSF50978">
    <property type="entry name" value="WD40 repeat-like"/>
    <property type="match status" value="1"/>
</dbReference>
<keyword evidence="7" id="KW-0234">DNA repair</keyword>
<gene>
    <name evidence="12" type="ORF">DERYTH_LOCUS3786</name>
</gene>
<comment type="similarity">
    <text evidence="2">Belongs to the WD repeat HIR1 family.</text>
</comment>
<evidence type="ECO:0000256" key="4">
    <source>
        <dbReference type="ARBA" id="ARBA00022737"/>
    </source>
</evidence>
<keyword evidence="3 9" id="KW-0853">WD repeat</keyword>
<dbReference type="InterPro" id="IPR015943">
    <property type="entry name" value="WD40/YVTN_repeat-like_dom_sf"/>
</dbReference>
<dbReference type="Pfam" id="PF24105">
    <property type="entry name" value="Beta-prop_CAF1B_HIR1"/>
    <property type="match status" value="2"/>
</dbReference>
<keyword evidence="5" id="KW-0227">DNA damage</keyword>
<evidence type="ECO:0000259" key="11">
    <source>
        <dbReference type="Pfam" id="PF24105"/>
    </source>
</evidence>
<dbReference type="GO" id="GO:0006281">
    <property type="term" value="P:DNA repair"/>
    <property type="evidence" value="ECO:0007669"/>
    <property type="project" value="UniProtKB-KW"/>
</dbReference>
<evidence type="ECO:0000313" key="13">
    <source>
        <dbReference type="Proteomes" id="UP000789405"/>
    </source>
</evidence>
<feature type="compositionally biased region" description="Basic and acidic residues" evidence="10">
    <location>
        <begin position="229"/>
        <end position="244"/>
    </location>
</feature>
<dbReference type="InterPro" id="IPR045145">
    <property type="entry name" value="PTHR15271"/>
</dbReference>
<dbReference type="SMART" id="SM00320">
    <property type="entry name" value="WD40"/>
    <property type="match status" value="5"/>
</dbReference>
<name>A0A9N9A658_9GLOM</name>
<dbReference type="InterPro" id="IPR036322">
    <property type="entry name" value="WD40_repeat_dom_sf"/>
</dbReference>
<feature type="region of interest" description="Disordered" evidence="10">
    <location>
        <begin position="220"/>
        <end position="246"/>
    </location>
</feature>